<accession>D1PY03</accession>
<organism evidence="1 2">
    <name type="scientific">Hallella bergensis DSM 17361</name>
    <dbReference type="NCBI Taxonomy" id="585502"/>
    <lineage>
        <taxon>Bacteria</taxon>
        <taxon>Pseudomonadati</taxon>
        <taxon>Bacteroidota</taxon>
        <taxon>Bacteroidia</taxon>
        <taxon>Bacteroidales</taxon>
        <taxon>Prevotellaceae</taxon>
        <taxon>Hallella</taxon>
    </lineage>
</organism>
<name>D1PY03_9BACT</name>
<dbReference type="HOGENOM" id="CLU_2524727_0_0_10"/>
<evidence type="ECO:0000313" key="1">
    <source>
        <dbReference type="EMBL" id="EFA43676.1"/>
    </source>
</evidence>
<protein>
    <submittedName>
        <fullName evidence="1">Uncharacterized protein</fullName>
    </submittedName>
</protein>
<dbReference type="EMBL" id="ACKS01000073">
    <property type="protein sequence ID" value="EFA43676.1"/>
    <property type="molecule type" value="Genomic_DNA"/>
</dbReference>
<reference evidence="1 2" key="1">
    <citation type="submission" date="2009-10" db="EMBL/GenBank/DDBJ databases">
        <authorList>
            <person name="Qin X."/>
            <person name="Bachman B."/>
            <person name="Battles P."/>
            <person name="Bell A."/>
            <person name="Bess C."/>
            <person name="Bickham C."/>
            <person name="Chaboub L."/>
            <person name="Chen D."/>
            <person name="Coyle M."/>
            <person name="Deiros D.R."/>
            <person name="Dinh H."/>
            <person name="Forbes L."/>
            <person name="Fowler G."/>
            <person name="Francisco L."/>
            <person name="Fu Q."/>
            <person name="Gubbala S."/>
            <person name="Hale W."/>
            <person name="Han Y."/>
            <person name="Hemphill L."/>
            <person name="Highlander S.K."/>
            <person name="Hirani K."/>
            <person name="Hogues M."/>
            <person name="Jackson L."/>
            <person name="Jakkamsetti A."/>
            <person name="Javaid M."/>
            <person name="Jiang H."/>
            <person name="Korchina V."/>
            <person name="Kovar C."/>
            <person name="Lara F."/>
            <person name="Lee S."/>
            <person name="Mata R."/>
            <person name="Mathew T."/>
            <person name="Moen C."/>
            <person name="Morales K."/>
            <person name="Munidasa M."/>
            <person name="Nazareth L."/>
            <person name="Ngo R."/>
            <person name="Nguyen L."/>
            <person name="Okwuonu G."/>
            <person name="Ongeri F."/>
            <person name="Patil S."/>
            <person name="Petrosino J."/>
            <person name="Pham C."/>
            <person name="Pham P."/>
            <person name="Pu L.-L."/>
            <person name="Puazo M."/>
            <person name="Raj R."/>
            <person name="Reid J."/>
            <person name="Rouhana J."/>
            <person name="Saada N."/>
            <person name="Shang Y."/>
            <person name="Simmons D."/>
            <person name="Thornton R."/>
            <person name="Warren J."/>
            <person name="Weissenberger G."/>
            <person name="Zhang J."/>
            <person name="Zhang L."/>
            <person name="Zhou C."/>
            <person name="Zhu D."/>
            <person name="Muzny D."/>
            <person name="Worley K."/>
            <person name="Gibbs R."/>
        </authorList>
    </citation>
    <scope>NUCLEOTIDE SEQUENCE [LARGE SCALE GENOMIC DNA]</scope>
    <source>
        <strain evidence="1 2">DSM 17361</strain>
    </source>
</reference>
<gene>
    <name evidence="1" type="ORF">HMPREF0645_1838</name>
</gene>
<keyword evidence="2" id="KW-1185">Reference proteome</keyword>
<comment type="caution">
    <text evidence="1">The sequence shown here is derived from an EMBL/GenBank/DDBJ whole genome shotgun (WGS) entry which is preliminary data.</text>
</comment>
<sequence length="84" mass="9890">MEKTKDLSKAEMLMKSPRENPFQPRACRKRLICGQFDKVELHIEIYRAPKPNVLVFLDDLGRWLNFASLEDLFVFLANNYTTNI</sequence>
<proteinExistence type="predicted"/>
<dbReference type="AlphaFoldDB" id="D1PY03"/>
<dbReference type="Proteomes" id="UP000003160">
    <property type="component" value="Unassembled WGS sequence"/>
</dbReference>
<dbReference type="RefSeq" id="WP_007173941.1">
    <property type="nucleotide sequence ID" value="NZ_GG704781.1"/>
</dbReference>
<evidence type="ECO:0000313" key="2">
    <source>
        <dbReference type="Proteomes" id="UP000003160"/>
    </source>
</evidence>